<feature type="coiled-coil region" evidence="1">
    <location>
        <begin position="11"/>
        <end position="38"/>
    </location>
</feature>
<dbReference type="Gene3D" id="3.40.970.10">
    <property type="entry name" value="Ribonuclease H1, N-terminal domain"/>
    <property type="match status" value="1"/>
</dbReference>
<dbReference type="Proteomes" id="UP000233551">
    <property type="component" value="Unassembled WGS sequence"/>
</dbReference>
<keyword evidence="1" id="KW-0175">Coiled coil</keyword>
<sequence>MEAVKQIDNAIEASMKDIEAIMKKIEGLKEAKETLMKTFGLVKIEDVLDKETDKETLRALEAERKKPMEEKPKLNWAKAVEEEEEEAKKLAEEAKKQSTAESEISAINKMVRGAVQKRKKFYAILNGPMRGVYDEWSKVAAHVTGVPGINHQSFSTLEEAKEALKNSEPSFASKLLIPAPKESINRLRSLGRIPGSSSSSTISSIPTKAAVETARKITLEKFRDRFSSLVIYKEEYKLQGFYPVWRNNYGPKHSFHGGEKDVLRGGRVLTPKLHGKAGKGINQMKGMRGTHRKTTSIRIEEAINKALNLNFSAFLWTIYFFCKKKPRQSLGMGGITTINQSINQWTKNGWNRRSAQPYLHRFCFGLRAISFRSLIAPAVELISVEGGLGFPVANFCRGRKRNRMREESKKPLSIAIDLLGFVEASVPLGDEARWHQIVITQGSLGLF</sequence>
<gene>
    <name evidence="3" type="ORF">CRG98_040680</name>
</gene>
<organism evidence="3 4">
    <name type="scientific">Punica granatum</name>
    <name type="common">Pomegranate</name>
    <dbReference type="NCBI Taxonomy" id="22663"/>
    <lineage>
        <taxon>Eukaryota</taxon>
        <taxon>Viridiplantae</taxon>
        <taxon>Streptophyta</taxon>
        <taxon>Embryophyta</taxon>
        <taxon>Tracheophyta</taxon>
        <taxon>Spermatophyta</taxon>
        <taxon>Magnoliopsida</taxon>
        <taxon>eudicotyledons</taxon>
        <taxon>Gunneridae</taxon>
        <taxon>Pentapetalae</taxon>
        <taxon>rosids</taxon>
        <taxon>malvids</taxon>
        <taxon>Myrtales</taxon>
        <taxon>Lythraceae</taxon>
        <taxon>Punica</taxon>
    </lineage>
</organism>
<evidence type="ECO:0000313" key="3">
    <source>
        <dbReference type="EMBL" id="PKI38908.1"/>
    </source>
</evidence>
<dbReference type="EMBL" id="PGOL01003966">
    <property type="protein sequence ID" value="PKI38908.1"/>
    <property type="molecule type" value="Genomic_DNA"/>
</dbReference>
<dbReference type="InterPro" id="IPR011320">
    <property type="entry name" value="RNase_H1_N"/>
</dbReference>
<dbReference type="InterPro" id="IPR009027">
    <property type="entry name" value="Ribosomal_bL9/RNase_H1_N"/>
</dbReference>
<reference evidence="3 4" key="1">
    <citation type="submission" date="2017-11" db="EMBL/GenBank/DDBJ databases">
        <title>De-novo sequencing of pomegranate (Punica granatum L.) genome.</title>
        <authorList>
            <person name="Akparov Z."/>
            <person name="Amiraslanov A."/>
            <person name="Hajiyeva S."/>
            <person name="Abbasov M."/>
            <person name="Kaur K."/>
            <person name="Hamwieh A."/>
            <person name="Solovyev V."/>
            <person name="Salamov A."/>
            <person name="Braich B."/>
            <person name="Kosarev P."/>
            <person name="Mahmoud A."/>
            <person name="Hajiyev E."/>
            <person name="Babayeva S."/>
            <person name="Izzatullayeva V."/>
            <person name="Mammadov A."/>
            <person name="Mammadov A."/>
            <person name="Sharifova S."/>
            <person name="Ojaghi J."/>
            <person name="Eynullazada K."/>
            <person name="Bayramov B."/>
            <person name="Abdulazimova A."/>
            <person name="Shahmuradov I."/>
        </authorList>
    </citation>
    <scope>NUCLEOTIDE SEQUENCE [LARGE SCALE GENOMIC DNA]</scope>
    <source>
        <strain evidence="4">cv. AG2017</strain>
        <tissue evidence="3">Leaf</tissue>
    </source>
</reference>
<feature type="coiled-coil region" evidence="1">
    <location>
        <begin position="73"/>
        <end position="101"/>
    </location>
</feature>
<accession>A0A2I0I4L1</accession>
<evidence type="ECO:0000256" key="1">
    <source>
        <dbReference type="SAM" id="Coils"/>
    </source>
</evidence>
<evidence type="ECO:0000313" key="4">
    <source>
        <dbReference type="Proteomes" id="UP000233551"/>
    </source>
</evidence>
<keyword evidence="4" id="KW-1185">Reference proteome</keyword>
<dbReference type="InterPro" id="IPR037056">
    <property type="entry name" value="RNase_H1_N_sf"/>
</dbReference>
<evidence type="ECO:0000259" key="2">
    <source>
        <dbReference type="Pfam" id="PF01693"/>
    </source>
</evidence>
<feature type="domain" description="Ribonuclease H1 N-terminal" evidence="2">
    <location>
        <begin position="120"/>
        <end position="162"/>
    </location>
</feature>
<comment type="caution">
    <text evidence="3">The sequence shown here is derived from an EMBL/GenBank/DDBJ whole genome shotgun (WGS) entry which is preliminary data.</text>
</comment>
<name>A0A2I0I4L1_PUNGR</name>
<proteinExistence type="predicted"/>
<dbReference type="Pfam" id="PF01693">
    <property type="entry name" value="Cauli_VI"/>
    <property type="match status" value="1"/>
</dbReference>
<dbReference type="AlphaFoldDB" id="A0A2I0I4L1"/>
<dbReference type="SUPFAM" id="SSF55658">
    <property type="entry name" value="L9 N-domain-like"/>
    <property type="match status" value="1"/>
</dbReference>
<protein>
    <recommendedName>
        <fullName evidence="2">Ribonuclease H1 N-terminal domain-containing protein</fullName>
    </recommendedName>
</protein>